<name>A0A6G1J874_9PLEO</name>
<evidence type="ECO:0000313" key="1">
    <source>
        <dbReference type="EMBL" id="KAF2686608.1"/>
    </source>
</evidence>
<proteinExistence type="predicted"/>
<accession>A0A6G1J874</accession>
<dbReference type="AlphaFoldDB" id="A0A6G1J874"/>
<sequence length="67" mass="7446">MLEVRGKRVAPAWATRKRQATIRKPDDGLVSYACFRLSACLGGTIFGRLAARFGLAFDLRKARSAIY</sequence>
<protein>
    <submittedName>
        <fullName evidence="1">Uncharacterized protein</fullName>
    </submittedName>
</protein>
<gene>
    <name evidence="1" type="ORF">K458DRAFT_415966</name>
</gene>
<organism evidence="1 2">
    <name type="scientific">Lentithecium fluviatile CBS 122367</name>
    <dbReference type="NCBI Taxonomy" id="1168545"/>
    <lineage>
        <taxon>Eukaryota</taxon>
        <taxon>Fungi</taxon>
        <taxon>Dikarya</taxon>
        <taxon>Ascomycota</taxon>
        <taxon>Pezizomycotina</taxon>
        <taxon>Dothideomycetes</taxon>
        <taxon>Pleosporomycetidae</taxon>
        <taxon>Pleosporales</taxon>
        <taxon>Massarineae</taxon>
        <taxon>Lentitheciaceae</taxon>
        <taxon>Lentithecium</taxon>
    </lineage>
</organism>
<keyword evidence="2" id="KW-1185">Reference proteome</keyword>
<dbReference type="EMBL" id="MU005576">
    <property type="protein sequence ID" value="KAF2686608.1"/>
    <property type="molecule type" value="Genomic_DNA"/>
</dbReference>
<reference evidence="1" key="1">
    <citation type="journal article" date="2020" name="Stud. Mycol.">
        <title>101 Dothideomycetes genomes: a test case for predicting lifestyles and emergence of pathogens.</title>
        <authorList>
            <person name="Haridas S."/>
            <person name="Albert R."/>
            <person name="Binder M."/>
            <person name="Bloem J."/>
            <person name="Labutti K."/>
            <person name="Salamov A."/>
            <person name="Andreopoulos B."/>
            <person name="Baker S."/>
            <person name="Barry K."/>
            <person name="Bills G."/>
            <person name="Bluhm B."/>
            <person name="Cannon C."/>
            <person name="Castanera R."/>
            <person name="Culley D."/>
            <person name="Daum C."/>
            <person name="Ezra D."/>
            <person name="Gonzalez J."/>
            <person name="Henrissat B."/>
            <person name="Kuo A."/>
            <person name="Liang C."/>
            <person name="Lipzen A."/>
            <person name="Lutzoni F."/>
            <person name="Magnuson J."/>
            <person name="Mondo S."/>
            <person name="Nolan M."/>
            <person name="Ohm R."/>
            <person name="Pangilinan J."/>
            <person name="Park H.-J."/>
            <person name="Ramirez L."/>
            <person name="Alfaro M."/>
            <person name="Sun H."/>
            <person name="Tritt A."/>
            <person name="Yoshinaga Y."/>
            <person name="Zwiers L.-H."/>
            <person name="Turgeon B."/>
            <person name="Goodwin S."/>
            <person name="Spatafora J."/>
            <person name="Crous P."/>
            <person name="Grigoriev I."/>
        </authorList>
    </citation>
    <scope>NUCLEOTIDE SEQUENCE</scope>
    <source>
        <strain evidence="1">CBS 122367</strain>
    </source>
</reference>
<evidence type="ECO:0000313" key="2">
    <source>
        <dbReference type="Proteomes" id="UP000799291"/>
    </source>
</evidence>
<dbReference type="Proteomes" id="UP000799291">
    <property type="component" value="Unassembled WGS sequence"/>
</dbReference>